<comment type="caution">
    <text evidence="1">The sequence shown here is derived from an EMBL/GenBank/DDBJ whole genome shotgun (WGS) entry which is preliminary data.</text>
</comment>
<protein>
    <submittedName>
        <fullName evidence="1">Uncharacterized protein</fullName>
    </submittedName>
</protein>
<accession>A0ABS1E6M6</accession>
<dbReference type="RefSeq" id="WP_200256753.1">
    <property type="nucleotide sequence ID" value="NZ_NRSH01000021.1"/>
</dbReference>
<name>A0ABS1E6M6_9GAMM</name>
<sequence length="191" mass="20638">MRLKTRWFRHGGERGPEEVGEAAALAAWRVATEAVRTLAEDGPVSERSGGHLALVEELLIFAVQYADRLAWLRGLDHEPRRRLVEAMARRLDAGVREHATGDGAAGGGFLERLGSRLEAYAAIAYREEDPGFAAYNLLGASGCRAVGRERDTWLHARLAEVEGPEAVVELRRGIGGLLENLLSGASAGEGE</sequence>
<organism evidence="1 2">
    <name type="scientific">Halorhodospira neutriphila</name>
    <dbReference type="NCBI Taxonomy" id="168379"/>
    <lineage>
        <taxon>Bacteria</taxon>
        <taxon>Pseudomonadati</taxon>
        <taxon>Pseudomonadota</taxon>
        <taxon>Gammaproteobacteria</taxon>
        <taxon>Chromatiales</taxon>
        <taxon>Ectothiorhodospiraceae</taxon>
        <taxon>Halorhodospira</taxon>
    </lineage>
</organism>
<evidence type="ECO:0000313" key="2">
    <source>
        <dbReference type="Proteomes" id="UP000738126"/>
    </source>
</evidence>
<evidence type="ECO:0000313" key="1">
    <source>
        <dbReference type="EMBL" id="MBK1726041.1"/>
    </source>
</evidence>
<gene>
    <name evidence="1" type="ORF">CKO13_03195</name>
</gene>
<reference evidence="1 2" key="1">
    <citation type="journal article" date="2020" name="Microorganisms">
        <title>Osmotic Adaptation and Compatible Solute Biosynthesis of Phototrophic Bacteria as Revealed from Genome Analyses.</title>
        <authorList>
            <person name="Imhoff J.F."/>
            <person name="Rahn T."/>
            <person name="Kunzel S."/>
            <person name="Keller A."/>
            <person name="Neulinger S.C."/>
        </authorList>
    </citation>
    <scope>NUCLEOTIDE SEQUENCE [LARGE SCALE GENOMIC DNA]</scope>
    <source>
        <strain evidence="1 2">DSM 15116</strain>
    </source>
</reference>
<dbReference type="EMBL" id="NRSH01000021">
    <property type="protein sequence ID" value="MBK1726041.1"/>
    <property type="molecule type" value="Genomic_DNA"/>
</dbReference>
<dbReference type="Proteomes" id="UP000738126">
    <property type="component" value="Unassembled WGS sequence"/>
</dbReference>
<keyword evidence="2" id="KW-1185">Reference proteome</keyword>
<proteinExistence type="predicted"/>